<reference evidence="1" key="1">
    <citation type="journal article" date="2021" name="PeerJ">
        <title>Extensive microbial diversity within the chicken gut microbiome revealed by metagenomics and culture.</title>
        <authorList>
            <person name="Gilroy R."/>
            <person name="Ravi A."/>
            <person name="Getino M."/>
            <person name="Pursley I."/>
            <person name="Horton D.L."/>
            <person name="Alikhan N.F."/>
            <person name="Baker D."/>
            <person name="Gharbi K."/>
            <person name="Hall N."/>
            <person name="Watson M."/>
            <person name="Adriaenssens E.M."/>
            <person name="Foster-Nyarko E."/>
            <person name="Jarju S."/>
            <person name="Secka A."/>
            <person name="Antonio M."/>
            <person name="Oren A."/>
            <person name="Chaudhuri R.R."/>
            <person name="La Ragione R."/>
            <person name="Hildebrand F."/>
            <person name="Pallen M.J."/>
        </authorList>
    </citation>
    <scope>NUCLEOTIDE SEQUENCE</scope>
    <source>
        <strain evidence="1">CHK179-7159</strain>
    </source>
</reference>
<comment type="caution">
    <text evidence="1">The sequence shown here is derived from an EMBL/GenBank/DDBJ whole genome shotgun (WGS) entry which is preliminary data.</text>
</comment>
<sequence length="573" mass="64639">MKTEFFVDYNLYDTTAIEDGTPESTTNAAFADIDLLKKNPAAGVYATLEHNFFVLDGSREEFPDVSDNLAYFSTGQSGDTGEFSQWQSVTVQFTENHTSIGITLHFLEEYPLELKIEWYDLAGVKKAEATYYPDSLDYFCENQVEEYGKIVITFVETLPRHNVKLQYIEYGTTIRWGPDTITSGKLTNDTDPISDKIKTDKLTFDFVDKNEEFNIGNSSGLHKTFQKRQKMVPYEIVNGKQIPLGVFFLDSNSTTKNVSTLSAIDFKGMLSNTDFKEGRIYDGEKAGLIIDEIMNTAGISDYVVDDETYNTLLYGTLKIQTCQKALREVLFACGSTVNTAMRENLEIHKSNRMISEKIERSRKFSTTLKTDHYVSDINVKYTTWTLSDEISQITKGTYGVGLHTIQLSNPAENMTTNVGTIIRQRPYYVELQIDTDARSEVVISGQKYIGEELAVLSSIENIKSGEVRSTKTFTGTLLDYEAAQRVADSILDYYQLQQIIQTRHISRGEKAGDWTEVENTLVERGNFVACIESLSTDLVGGFIATAKYRGYYKLLSDYYFAGEIYAGEDVGII</sequence>
<dbReference type="EMBL" id="DWYY01000026">
    <property type="protein sequence ID" value="HJA91895.1"/>
    <property type="molecule type" value="Genomic_DNA"/>
</dbReference>
<reference evidence="1" key="2">
    <citation type="submission" date="2021-04" db="EMBL/GenBank/DDBJ databases">
        <authorList>
            <person name="Gilroy R."/>
        </authorList>
    </citation>
    <scope>NUCLEOTIDE SEQUENCE</scope>
    <source>
        <strain evidence="1">CHK179-7159</strain>
    </source>
</reference>
<organism evidence="1 2">
    <name type="scientific">Candidatus Eisenbergiella merdipullorum</name>
    <dbReference type="NCBI Taxonomy" id="2838553"/>
    <lineage>
        <taxon>Bacteria</taxon>
        <taxon>Bacillati</taxon>
        <taxon>Bacillota</taxon>
        <taxon>Clostridia</taxon>
        <taxon>Lachnospirales</taxon>
        <taxon>Lachnospiraceae</taxon>
        <taxon>Eisenbergiella</taxon>
    </lineage>
</organism>
<gene>
    <name evidence="1" type="ORF">H9717_02050</name>
</gene>
<evidence type="ECO:0000313" key="1">
    <source>
        <dbReference type="EMBL" id="HJA91895.1"/>
    </source>
</evidence>
<dbReference type="AlphaFoldDB" id="A0A9D2I2W3"/>
<name>A0A9D2I2W3_9FIRM</name>
<evidence type="ECO:0000313" key="2">
    <source>
        <dbReference type="Proteomes" id="UP000886858"/>
    </source>
</evidence>
<accession>A0A9D2I2W3</accession>
<dbReference type="Proteomes" id="UP000886858">
    <property type="component" value="Unassembled WGS sequence"/>
</dbReference>
<proteinExistence type="predicted"/>
<protein>
    <submittedName>
        <fullName evidence="1">Uncharacterized protein</fullName>
    </submittedName>
</protein>